<dbReference type="Proteomes" id="UP000295493">
    <property type="component" value="Unassembled WGS sequence"/>
</dbReference>
<keyword evidence="2" id="KW-1185">Reference proteome</keyword>
<evidence type="ECO:0008006" key="3">
    <source>
        <dbReference type="Google" id="ProtNLM"/>
    </source>
</evidence>
<dbReference type="AlphaFoldDB" id="A0A4R6FE75"/>
<gene>
    <name evidence="1" type="ORF">EV664_11235</name>
</gene>
<dbReference type="SUPFAM" id="SSF51197">
    <property type="entry name" value="Clavaminate synthase-like"/>
    <property type="match status" value="1"/>
</dbReference>
<accession>A0A4R6FE75</accession>
<reference evidence="1 2" key="1">
    <citation type="submission" date="2019-03" db="EMBL/GenBank/DDBJ databases">
        <title>Genomic Encyclopedia of Type Strains, Phase IV (KMG-IV): sequencing the most valuable type-strain genomes for metagenomic binning, comparative biology and taxonomic classification.</title>
        <authorList>
            <person name="Goeker M."/>
        </authorList>
    </citation>
    <scope>NUCLEOTIDE SEQUENCE [LARGE SCALE GENOMIC DNA]</scope>
    <source>
        <strain evidence="1 2">DSM 25059</strain>
    </source>
</reference>
<proteinExistence type="predicted"/>
<evidence type="ECO:0000313" key="1">
    <source>
        <dbReference type="EMBL" id="TDN79556.1"/>
    </source>
</evidence>
<protein>
    <recommendedName>
        <fullName evidence="3">Phytanoyl-CoA dioxygenase PhyH</fullName>
    </recommendedName>
</protein>
<organism evidence="1 2">
    <name type="scientific">Stakelama pacifica</name>
    <dbReference type="NCBI Taxonomy" id="517720"/>
    <lineage>
        <taxon>Bacteria</taxon>
        <taxon>Pseudomonadati</taxon>
        <taxon>Pseudomonadota</taxon>
        <taxon>Alphaproteobacteria</taxon>
        <taxon>Sphingomonadales</taxon>
        <taxon>Sphingomonadaceae</taxon>
        <taxon>Stakelama</taxon>
    </lineage>
</organism>
<sequence>MRQLEPFTELLNSGTDWHYKKMRLMARTPLPRRNYGPDWEASDRHLDAFGDTVNAIVRRIEAEGYSGTFILPDAQLRAIRADLDGVSFVNRHDRSDQRLFDLDRLDADGTGTGTIYSNFEMHSRSPALQALIASAIEPVARAYLGACCKFLNSQVWITFPGTATARNKDFGWHYDVDDFKFLKLFCYLNDVDAATGPHAILPASHRSRHMYRFFNRQLDDRSARQFGEPCVITGPAGSCFFEDTIIYHKGTAPTERPRIILQVQFGVAM</sequence>
<dbReference type="RefSeq" id="WP_162848871.1">
    <property type="nucleotide sequence ID" value="NZ_BMLU01000020.1"/>
</dbReference>
<dbReference type="Gene3D" id="2.60.120.620">
    <property type="entry name" value="q2cbj1_9rhob like domain"/>
    <property type="match status" value="1"/>
</dbReference>
<name>A0A4R6FE75_9SPHN</name>
<evidence type="ECO:0000313" key="2">
    <source>
        <dbReference type="Proteomes" id="UP000295493"/>
    </source>
</evidence>
<comment type="caution">
    <text evidence="1">The sequence shown here is derived from an EMBL/GenBank/DDBJ whole genome shotgun (WGS) entry which is preliminary data.</text>
</comment>
<dbReference type="EMBL" id="SNWD01000012">
    <property type="protein sequence ID" value="TDN79556.1"/>
    <property type="molecule type" value="Genomic_DNA"/>
</dbReference>